<dbReference type="EMBL" id="KU574722">
    <property type="protein sequence ID" value="AMM43642.1"/>
    <property type="molecule type" value="Genomic_DNA"/>
</dbReference>
<accession>A0A1L2CUD9</accession>
<proteinExistence type="predicted"/>
<dbReference type="Gene3D" id="1.10.3210.10">
    <property type="entry name" value="Hypothetical protein af1432"/>
    <property type="match status" value="1"/>
</dbReference>
<keyword evidence="2" id="KW-1185">Reference proteome</keyword>
<name>A0A1L2CUD9_9CAUD</name>
<dbReference type="SUPFAM" id="SSF109604">
    <property type="entry name" value="HD-domain/PDEase-like"/>
    <property type="match status" value="1"/>
</dbReference>
<evidence type="ECO:0000313" key="1">
    <source>
        <dbReference type="EMBL" id="AMM43642.1"/>
    </source>
</evidence>
<dbReference type="Proteomes" id="UP000223891">
    <property type="component" value="Segment"/>
</dbReference>
<evidence type="ECO:0000313" key="2">
    <source>
        <dbReference type="Proteomes" id="UP000223891"/>
    </source>
</evidence>
<protein>
    <recommendedName>
        <fullName evidence="3">Phosphohydrolase</fullName>
    </recommendedName>
</protein>
<sequence>MEKTEYTKLRTKVLGIIEGLTLCEPKYFDVRRAIIYAEQIHSNQRRDGNPEFSHQLEMLSLALSLHNSLLNPYEVYMAIIIHDTIEDYPEYQQELSRMFPDTVKYGRTLSKFVDSDSDNGKTYYEYFAQIAECAVCSVVKMIDRIHNLSTAVGVFSLEKLAEYCDEVEKYFVEMVHSAKNKFNQREVYEVLKFMLMTAVRTIRSFLTIMHNNELEANKQVVYDELMERIKGKL</sequence>
<reference evidence="2" key="1">
    <citation type="submission" date="2016-01" db="EMBL/GenBank/DDBJ databases">
        <title>Isolation and Characterization of Enterobacteria phage CBB.</title>
        <authorList>
            <person name="Buttimer C.T.H."/>
            <person name="Hendrix H."/>
            <person name="Alexandre H."/>
            <person name="O'Mahony J."/>
            <person name="Lavigne R."/>
            <person name="Coffey A."/>
        </authorList>
    </citation>
    <scope>NUCLEOTIDE SEQUENCE [LARGE SCALE GENOMIC DNA]</scope>
</reference>
<evidence type="ECO:0008006" key="3">
    <source>
        <dbReference type="Google" id="ProtNLM"/>
    </source>
</evidence>
<gene>
    <name evidence="1" type="ORF">CBB_77</name>
</gene>
<organism evidence="1 2">
    <name type="scientific">Pectobacterium phage vB_PcaM_CBB</name>
    <dbReference type="NCBI Taxonomy" id="2772511"/>
    <lineage>
        <taxon>Viruses</taxon>
        <taxon>Duplodnaviria</taxon>
        <taxon>Heunggongvirae</taxon>
        <taxon>Uroviricota</taxon>
        <taxon>Caudoviricetes</taxon>
        <taxon>Mimasvirus</taxon>
        <taxon>Mimasvirus CBB</taxon>
    </lineage>
</organism>